<dbReference type="Proteomes" id="UP000180166">
    <property type="component" value="Chromosome"/>
</dbReference>
<evidence type="ECO:0000313" key="3">
    <source>
        <dbReference type="EMBL" id="GAP27350.1"/>
    </source>
</evidence>
<dbReference type="GeneID" id="93369441"/>
<proteinExistence type="predicted"/>
<sequence length="238" mass="26428">MSERVIGPRSGLQWVSLGDIGSTCSAARPTVAAFRSWADSFRTRPSDELGRDGAVCPYVKPSLRRDLMWLAQVPAAEPRPMWVRAIIADALEVYPQLPTGNGGSDSVLRALITVFPNLHDYTLIDEVHSEFKSKFVERGIMLGQFYPGCDQPGLWNKDFRPLDAPLPMLVVRPMMTTDFAFLVDRPEWADAYVRKFAPSLPAHVRSVMVGRLTSGTAECVPAYHEAQLDDESCSVTSR</sequence>
<accession>A0A0B8NB38</accession>
<keyword evidence="2" id="KW-0808">Transferase</keyword>
<evidence type="ECO:0000313" key="5">
    <source>
        <dbReference type="Proteomes" id="UP000180166"/>
    </source>
</evidence>
<dbReference type="EMBL" id="CP017839">
    <property type="protein sequence ID" value="APA96953.1"/>
    <property type="molecule type" value="Genomic_DNA"/>
</dbReference>
<dbReference type="EMBL" id="BBYQ01000017">
    <property type="protein sequence ID" value="GAP27350.1"/>
    <property type="molecule type" value="Genomic_DNA"/>
</dbReference>
<reference evidence="4" key="1">
    <citation type="submission" date="2015-07" db="EMBL/GenBank/DDBJ databases">
        <title>Nocardia seriolae U-1 whole genome shotgun sequence.</title>
        <authorList>
            <person name="Imajoh M."/>
            <person name="Fukumoto Y."/>
            <person name="Sukeda M."/>
            <person name="Yamane J."/>
            <person name="Yamasaki K."/>
            <person name="Shimizu M."/>
            <person name="Ohnishi K."/>
            <person name="Oshima S."/>
        </authorList>
    </citation>
    <scope>NUCLEOTIDE SEQUENCE [LARGE SCALE GENOMIC DNA]</scope>
    <source>
        <strain evidence="4">U-1</strain>
    </source>
</reference>
<organism evidence="2 5">
    <name type="scientific">Nocardia seriolae</name>
    <dbReference type="NCBI Taxonomy" id="37332"/>
    <lineage>
        <taxon>Bacteria</taxon>
        <taxon>Bacillati</taxon>
        <taxon>Actinomycetota</taxon>
        <taxon>Actinomycetes</taxon>
        <taxon>Mycobacteriales</taxon>
        <taxon>Nocardiaceae</taxon>
        <taxon>Nocardia</taxon>
    </lineage>
</organism>
<dbReference type="InterPro" id="IPR049240">
    <property type="entry name" value="DUF6875"/>
</dbReference>
<reference evidence="3 4" key="2">
    <citation type="journal article" date="2016" name="Genome Announc.">
        <title>Draft Genome Sequence of Erythromycin- and Oxytetracycline-Sensitive Nocardia seriolae Strain U-1 (NBRC 110359).</title>
        <authorList>
            <person name="Imajoh M."/>
            <person name="Sukeda M."/>
            <person name="Shimizu M."/>
            <person name="Yamane J."/>
            <person name="Ohnishi K."/>
            <person name="Oshima S."/>
        </authorList>
    </citation>
    <scope>NUCLEOTIDE SEQUENCE [LARGE SCALE GENOMIC DNA]</scope>
    <source>
        <strain evidence="3 4">U-1</strain>
    </source>
</reference>
<protein>
    <submittedName>
        <fullName evidence="2">Heptaprenyl diphosphate synthase</fullName>
        <ecNumber evidence="2">2.5.1.30</ecNumber>
    </submittedName>
</protein>
<dbReference type="KEGG" id="nsr:NS506_02893"/>
<dbReference type="RefSeq" id="WP_033086210.1">
    <property type="nucleotide sequence ID" value="NZ_AP017900.1"/>
</dbReference>
<reference evidence="2 5" key="3">
    <citation type="submission" date="2016-10" db="EMBL/GenBank/DDBJ databases">
        <title>Genome sequence of Nocardia seriolae strain EM150506, isolated from Anguila japonica.</title>
        <authorList>
            <person name="Han H.-J."/>
        </authorList>
    </citation>
    <scope>NUCLEOTIDE SEQUENCE [LARGE SCALE GENOMIC DNA]</scope>
    <source>
        <strain evidence="2 5">EM150506</strain>
    </source>
</reference>
<evidence type="ECO:0000313" key="2">
    <source>
        <dbReference type="EMBL" id="APA96953.1"/>
    </source>
</evidence>
<feature type="domain" description="DUF6875" evidence="1">
    <location>
        <begin position="34"/>
        <end position="205"/>
    </location>
</feature>
<evidence type="ECO:0000313" key="4">
    <source>
        <dbReference type="Proteomes" id="UP000037179"/>
    </source>
</evidence>
<dbReference type="GO" id="GO:0000010">
    <property type="term" value="F:heptaprenyl diphosphate synthase activity"/>
    <property type="evidence" value="ECO:0007669"/>
    <property type="project" value="UniProtKB-EC"/>
</dbReference>
<name>A0A0B8NB38_9NOCA</name>
<dbReference type="Pfam" id="PF21780">
    <property type="entry name" value="DUF6875"/>
    <property type="match status" value="1"/>
</dbReference>
<gene>
    <name evidence="2" type="ORF">NS506_02893</name>
    <name evidence="3" type="ORF">NSK11_contig00017-0019</name>
</gene>
<dbReference type="EC" id="2.5.1.30" evidence="2"/>
<evidence type="ECO:0000259" key="1">
    <source>
        <dbReference type="Pfam" id="PF21780"/>
    </source>
</evidence>
<keyword evidence="4" id="KW-1185">Reference proteome</keyword>
<dbReference type="Proteomes" id="UP000037179">
    <property type="component" value="Unassembled WGS sequence"/>
</dbReference>
<dbReference type="AlphaFoldDB" id="A0A0B8NB38"/>